<sequence>MVARYEPRRNFKRDDSPGGTDLSARLSFAKRAREVKAANEAVVFKEDYPRDDKSIEDDERPNRSRVSEPSGTYRKSISDAEKSGKETDERPGYARDTGDARTSRVANEKLRKLNENRNEEIVNETDCSSASVFAPKIKRKRISRGVQCDSIGHRSHVGRSFLNRFKLKLKRHSLKRKAKRKKASANKFDVEPRIEVNILPGATIISDESHNEMKEKVNNTSTKKDEFEKMNEKKIERITYGNDNGSFVQTQNIHDNEKPKDDLKYRKVKINLLDKLRLGRALMHKHDSEAQQNELGHESRNHKEKIVKLNCENKKANCARKREDNSQGVKIDCEMDSGNRWKTIKTANKESDINKIKERLDSCIAELNGIIGDVRAIFDNKKEAVKNF</sequence>
<evidence type="ECO:0000313" key="3">
    <source>
        <dbReference type="Proteomes" id="UP000078541"/>
    </source>
</evidence>
<protein>
    <submittedName>
        <fullName evidence="2">Uncharacterized protein</fullName>
    </submittedName>
</protein>
<reference evidence="2 3" key="1">
    <citation type="submission" date="2016-03" db="EMBL/GenBank/DDBJ databases">
        <title>Trachymyrmex septentrionalis WGS genome.</title>
        <authorList>
            <person name="Nygaard S."/>
            <person name="Hu H."/>
            <person name="Boomsma J."/>
            <person name="Zhang G."/>
        </authorList>
    </citation>
    <scope>NUCLEOTIDE SEQUENCE [LARGE SCALE GENOMIC DNA]</scope>
    <source>
        <strain evidence="2">Tsep2-gDNA-1</strain>
        <tissue evidence="2">Whole body</tissue>
    </source>
</reference>
<proteinExistence type="predicted"/>
<feature type="region of interest" description="Disordered" evidence="1">
    <location>
        <begin position="39"/>
        <end position="107"/>
    </location>
</feature>
<evidence type="ECO:0000313" key="2">
    <source>
        <dbReference type="EMBL" id="KYN33028.1"/>
    </source>
</evidence>
<dbReference type="AlphaFoldDB" id="A0A195EXS3"/>
<feature type="compositionally biased region" description="Basic and acidic residues" evidence="1">
    <location>
        <begin position="1"/>
        <end position="16"/>
    </location>
</feature>
<dbReference type="EMBL" id="KQ981920">
    <property type="protein sequence ID" value="KYN33028.1"/>
    <property type="molecule type" value="Genomic_DNA"/>
</dbReference>
<organism evidence="2 3">
    <name type="scientific">Trachymyrmex septentrionalis</name>
    <dbReference type="NCBI Taxonomy" id="34720"/>
    <lineage>
        <taxon>Eukaryota</taxon>
        <taxon>Metazoa</taxon>
        <taxon>Ecdysozoa</taxon>
        <taxon>Arthropoda</taxon>
        <taxon>Hexapoda</taxon>
        <taxon>Insecta</taxon>
        <taxon>Pterygota</taxon>
        <taxon>Neoptera</taxon>
        <taxon>Endopterygota</taxon>
        <taxon>Hymenoptera</taxon>
        <taxon>Apocrita</taxon>
        <taxon>Aculeata</taxon>
        <taxon>Formicoidea</taxon>
        <taxon>Formicidae</taxon>
        <taxon>Myrmicinae</taxon>
        <taxon>Trachymyrmex</taxon>
    </lineage>
</organism>
<accession>A0A195EXS3</accession>
<feature type="compositionally biased region" description="Basic and acidic residues" evidence="1">
    <location>
        <begin position="39"/>
        <end position="53"/>
    </location>
</feature>
<name>A0A195EXS3_9HYME</name>
<evidence type="ECO:0000256" key="1">
    <source>
        <dbReference type="SAM" id="MobiDB-lite"/>
    </source>
</evidence>
<gene>
    <name evidence="2" type="ORF">ALC56_12662</name>
</gene>
<feature type="compositionally biased region" description="Basic and acidic residues" evidence="1">
    <location>
        <begin position="76"/>
        <end position="107"/>
    </location>
</feature>
<dbReference type="Proteomes" id="UP000078541">
    <property type="component" value="Unassembled WGS sequence"/>
</dbReference>
<feature type="region of interest" description="Disordered" evidence="1">
    <location>
        <begin position="1"/>
        <end position="22"/>
    </location>
</feature>
<keyword evidence="3" id="KW-1185">Reference proteome</keyword>